<evidence type="ECO:0000256" key="2">
    <source>
        <dbReference type="SAM" id="Phobius"/>
    </source>
</evidence>
<dbReference type="RefSeq" id="XP_013323164.1">
    <property type="nucleotide sequence ID" value="XM_013467710.1"/>
</dbReference>
<keyword evidence="2" id="KW-1133">Transmembrane helix</keyword>
<dbReference type="Proteomes" id="UP000053958">
    <property type="component" value="Unassembled WGS sequence"/>
</dbReference>
<dbReference type="AlphaFoldDB" id="A0A0F4YED5"/>
<name>A0A0F4YED5_RASE3</name>
<sequence length="104" mass="11148">MDKRLSIVWDNRLWTALSIVIAAIGLVVLLIFAINAFWCHRRLLRTANQQANQNNNVNANVRGRNVRGRSGQTRPASGTATTATATAGATATGGNGNAESIEMQ</sequence>
<reference evidence="3 4" key="1">
    <citation type="submission" date="2015-04" db="EMBL/GenBank/DDBJ databases">
        <authorList>
            <person name="Heijne W.H."/>
            <person name="Fedorova N.D."/>
            <person name="Nierman W.C."/>
            <person name="Vollebregt A.W."/>
            <person name="Zhao Z."/>
            <person name="Wu L."/>
            <person name="Kumar M."/>
            <person name="Stam H."/>
            <person name="van den Berg M.A."/>
            <person name="Pel H.J."/>
        </authorList>
    </citation>
    <scope>NUCLEOTIDE SEQUENCE [LARGE SCALE GENOMIC DNA]</scope>
    <source>
        <strain evidence="3 4">CBS 393.64</strain>
    </source>
</reference>
<evidence type="ECO:0000256" key="1">
    <source>
        <dbReference type="SAM" id="MobiDB-lite"/>
    </source>
</evidence>
<feature type="compositionally biased region" description="Low complexity" evidence="1">
    <location>
        <begin position="51"/>
        <end position="63"/>
    </location>
</feature>
<organism evidence="3 4">
    <name type="scientific">Rasamsonia emersonii (strain ATCC 16479 / CBS 393.64 / IMI 116815)</name>
    <dbReference type="NCBI Taxonomy" id="1408163"/>
    <lineage>
        <taxon>Eukaryota</taxon>
        <taxon>Fungi</taxon>
        <taxon>Dikarya</taxon>
        <taxon>Ascomycota</taxon>
        <taxon>Pezizomycotina</taxon>
        <taxon>Eurotiomycetes</taxon>
        <taxon>Eurotiomycetidae</taxon>
        <taxon>Eurotiales</taxon>
        <taxon>Trichocomaceae</taxon>
        <taxon>Rasamsonia</taxon>
    </lineage>
</organism>
<proteinExistence type="predicted"/>
<dbReference type="GeneID" id="25321741"/>
<keyword evidence="4" id="KW-1185">Reference proteome</keyword>
<feature type="compositionally biased region" description="Low complexity" evidence="1">
    <location>
        <begin position="78"/>
        <end position="90"/>
    </location>
</feature>
<keyword evidence="2" id="KW-0472">Membrane</keyword>
<feature type="region of interest" description="Disordered" evidence="1">
    <location>
        <begin position="51"/>
        <end position="104"/>
    </location>
</feature>
<evidence type="ECO:0000313" key="4">
    <source>
        <dbReference type="Proteomes" id="UP000053958"/>
    </source>
</evidence>
<feature type="transmembrane region" description="Helical" evidence="2">
    <location>
        <begin position="12"/>
        <end position="38"/>
    </location>
</feature>
<evidence type="ECO:0000313" key="3">
    <source>
        <dbReference type="EMBL" id="KKA16552.1"/>
    </source>
</evidence>
<protein>
    <submittedName>
        <fullName evidence="3">Uncharacterized protein</fullName>
    </submittedName>
</protein>
<gene>
    <name evidence="3" type="ORF">T310_9819</name>
</gene>
<accession>A0A0F4YED5</accession>
<keyword evidence="2" id="KW-0812">Transmembrane</keyword>
<comment type="caution">
    <text evidence="3">The sequence shown here is derived from an EMBL/GenBank/DDBJ whole genome shotgun (WGS) entry which is preliminary data.</text>
</comment>
<dbReference type="EMBL" id="LASV01000752">
    <property type="protein sequence ID" value="KKA16552.1"/>
    <property type="molecule type" value="Genomic_DNA"/>
</dbReference>